<dbReference type="AlphaFoldDB" id="A0A834WBB9"/>
<comment type="caution">
    <text evidence="1">The sequence shown here is derived from an EMBL/GenBank/DDBJ whole genome shotgun (WGS) entry which is preliminary data.</text>
</comment>
<name>A0A834WBB9_9FABA</name>
<reference evidence="1" key="1">
    <citation type="submission" date="2020-09" db="EMBL/GenBank/DDBJ databases">
        <title>Genome-Enabled Discovery of Anthraquinone Biosynthesis in Senna tora.</title>
        <authorList>
            <person name="Kang S.-H."/>
            <person name="Pandey R.P."/>
            <person name="Lee C.-M."/>
            <person name="Sim J.-S."/>
            <person name="Jeong J.-T."/>
            <person name="Choi B.-S."/>
            <person name="Jung M."/>
            <person name="Ginzburg D."/>
            <person name="Zhao K."/>
            <person name="Won S.Y."/>
            <person name="Oh T.-J."/>
            <person name="Yu Y."/>
            <person name="Kim N.-H."/>
            <person name="Lee O.R."/>
            <person name="Lee T.-H."/>
            <person name="Bashyal P."/>
            <person name="Kim T.-S."/>
            <person name="Lee W.-H."/>
            <person name="Kawkins C."/>
            <person name="Kim C.-K."/>
            <person name="Kim J.S."/>
            <person name="Ahn B.O."/>
            <person name="Rhee S.Y."/>
            <person name="Sohng J.K."/>
        </authorList>
    </citation>
    <scope>NUCLEOTIDE SEQUENCE</scope>
    <source>
        <tissue evidence="1">Leaf</tissue>
    </source>
</reference>
<evidence type="ECO:0000313" key="2">
    <source>
        <dbReference type="Proteomes" id="UP000634136"/>
    </source>
</evidence>
<dbReference type="Proteomes" id="UP000634136">
    <property type="component" value="Unassembled WGS sequence"/>
</dbReference>
<protein>
    <submittedName>
        <fullName evidence="1">Uncharacterized protein</fullName>
    </submittedName>
</protein>
<dbReference type="EMBL" id="JAAIUW010000010">
    <property type="protein sequence ID" value="KAF7812826.1"/>
    <property type="molecule type" value="Genomic_DNA"/>
</dbReference>
<proteinExistence type="predicted"/>
<sequence>MARLCCHTRYDELVLTAELKRLRGDSGTLLTLEQVIN</sequence>
<gene>
    <name evidence="1" type="ORF">G2W53_033802</name>
</gene>
<accession>A0A834WBB9</accession>
<keyword evidence="2" id="KW-1185">Reference proteome</keyword>
<organism evidence="1 2">
    <name type="scientific">Senna tora</name>
    <dbReference type="NCBI Taxonomy" id="362788"/>
    <lineage>
        <taxon>Eukaryota</taxon>
        <taxon>Viridiplantae</taxon>
        <taxon>Streptophyta</taxon>
        <taxon>Embryophyta</taxon>
        <taxon>Tracheophyta</taxon>
        <taxon>Spermatophyta</taxon>
        <taxon>Magnoliopsida</taxon>
        <taxon>eudicotyledons</taxon>
        <taxon>Gunneridae</taxon>
        <taxon>Pentapetalae</taxon>
        <taxon>rosids</taxon>
        <taxon>fabids</taxon>
        <taxon>Fabales</taxon>
        <taxon>Fabaceae</taxon>
        <taxon>Caesalpinioideae</taxon>
        <taxon>Cassia clade</taxon>
        <taxon>Senna</taxon>
    </lineage>
</organism>
<evidence type="ECO:0000313" key="1">
    <source>
        <dbReference type="EMBL" id="KAF7812826.1"/>
    </source>
</evidence>